<evidence type="ECO:0000259" key="4">
    <source>
        <dbReference type="PROSITE" id="PS50234"/>
    </source>
</evidence>
<feature type="transmembrane region" description="Helical" evidence="1">
    <location>
        <begin position="354"/>
        <end position="374"/>
    </location>
</feature>
<dbReference type="InterPro" id="IPR000253">
    <property type="entry name" value="FHA_dom"/>
</dbReference>
<evidence type="ECO:0000313" key="6">
    <source>
        <dbReference type="Proteomes" id="UP000295066"/>
    </source>
</evidence>
<protein>
    <submittedName>
        <fullName evidence="5">FHA domain-containing protein</fullName>
    </submittedName>
</protein>
<dbReference type="Gene3D" id="2.60.200.20">
    <property type="match status" value="1"/>
</dbReference>
<name>A0A4R8LYW9_9BACT</name>
<dbReference type="Gene3D" id="3.40.50.410">
    <property type="entry name" value="von Willebrand factor, type A domain"/>
    <property type="match status" value="1"/>
</dbReference>
<dbReference type="SMART" id="SM00327">
    <property type="entry name" value="VWA"/>
    <property type="match status" value="1"/>
</dbReference>
<dbReference type="InterPro" id="IPR036465">
    <property type="entry name" value="vWFA_dom_sf"/>
</dbReference>
<reference evidence="5 6" key="1">
    <citation type="submission" date="2019-03" db="EMBL/GenBank/DDBJ databases">
        <title>Genomic Encyclopedia of Type Strains, Phase IV (KMG-IV): sequencing the most valuable type-strain genomes for metagenomic binning, comparative biology and taxonomic classification.</title>
        <authorList>
            <person name="Goeker M."/>
        </authorList>
    </citation>
    <scope>NUCLEOTIDE SEQUENCE [LARGE SCALE GENOMIC DNA]</scope>
    <source>
        <strain evidence="5 6">DSM 25964</strain>
    </source>
</reference>
<dbReference type="SMART" id="SM00240">
    <property type="entry name" value="FHA"/>
    <property type="match status" value="1"/>
</dbReference>
<dbReference type="PROSITE" id="PS50234">
    <property type="entry name" value="VWFA"/>
    <property type="match status" value="1"/>
</dbReference>
<sequence length="515" mass="55908">MGNKKRFLTFRTSFACFLFFLFLLSGGCSPAAGAVPVTLRVRQAFLEFPSLTVYADLWDEAGKMADPGPAGKITATVGNQPVQVSAWSPFSSQEEGITSVFLVDISGSIKPKRFDELKKTIAAMIEKMKPLDRAVIISFGEKVTVEQGFTSEKKSLLYSLQNLQAKDKRTQLNQGLLRGLELARTKKEDLPRRRIIILCSDGIDDMPGGATTDEVREALTLDPVPVYSIFFDADSMSKASRDAAFKAIGEFSRRSGGQVFDAKSSAFSDVFSSISASLNESLVLKIDLGEMKPDGTAKRVEIAYTDGEKSLYDGITVRLTPQQGQDAESAPKEPLSADVAVTGSEPAENWLQQWKYPLAAGAALFLGGLLFLIIQKKKKQALVKDHEVKPQEKATVQMPRVSQTVSVPAVPSMKIELIVTGTTAPGDKFTANVSDRLVLGRNTGQPVLTIPGDGTISGRHCELIFSRGKLFVADLQSTNGTMVNGVPVRGEFPLNDGDRLMLGKTEMRVKIVGIE</sequence>
<dbReference type="PROSITE" id="PS51257">
    <property type="entry name" value="PROKAR_LIPOPROTEIN"/>
    <property type="match status" value="1"/>
</dbReference>
<dbReference type="Pfam" id="PF00498">
    <property type="entry name" value="FHA"/>
    <property type="match status" value="1"/>
</dbReference>
<dbReference type="EMBL" id="SORI01000029">
    <property type="protein sequence ID" value="TDY53837.1"/>
    <property type="molecule type" value="Genomic_DNA"/>
</dbReference>
<dbReference type="AlphaFoldDB" id="A0A4R8LYW9"/>
<proteinExistence type="predicted"/>
<dbReference type="CDD" id="cd00198">
    <property type="entry name" value="vWFA"/>
    <property type="match status" value="1"/>
</dbReference>
<dbReference type="PROSITE" id="PS50006">
    <property type="entry name" value="FHA_DOMAIN"/>
    <property type="match status" value="1"/>
</dbReference>
<evidence type="ECO:0000256" key="1">
    <source>
        <dbReference type="SAM" id="Phobius"/>
    </source>
</evidence>
<accession>A0A4R8LYW9</accession>
<dbReference type="Pfam" id="PF00092">
    <property type="entry name" value="VWA"/>
    <property type="match status" value="1"/>
</dbReference>
<dbReference type="OrthoDB" id="6206554at2"/>
<feature type="signal peptide" evidence="2">
    <location>
        <begin position="1"/>
        <end position="34"/>
    </location>
</feature>
<dbReference type="CDD" id="cd00060">
    <property type="entry name" value="FHA"/>
    <property type="match status" value="1"/>
</dbReference>
<evidence type="ECO:0000259" key="3">
    <source>
        <dbReference type="PROSITE" id="PS50006"/>
    </source>
</evidence>
<dbReference type="InterPro" id="IPR008984">
    <property type="entry name" value="SMAD_FHA_dom_sf"/>
</dbReference>
<feature type="domain" description="FHA" evidence="3">
    <location>
        <begin position="437"/>
        <end position="488"/>
    </location>
</feature>
<dbReference type="InterPro" id="IPR002035">
    <property type="entry name" value="VWF_A"/>
</dbReference>
<keyword evidence="6" id="KW-1185">Reference proteome</keyword>
<keyword evidence="1" id="KW-0472">Membrane</keyword>
<evidence type="ECO:0000256" key="2">
    <source>
        <dbReference type="SAM" id="SignalP"/>
    </source>
</evidence>
<dbReference type="SUPFAM" id="SSF53300">
    <property type="entry name" value="vWA-like"/>
    <property type="match status" value="1"/>
</dbReference>
<keyword evidence="2" id="KW-0732">Signal</keyword>
<dbReference type="Proteomes" id="UP000295066">
    <property type="component" value="Unassembled WGS sequence"/>
</dbReference>
<evidence type="ECO:0000313" key="5">
    <source>
        <dbReference type="EMBL" id="TDY53837.1"/>
    </source>
</evidence>
<feature type="chain" id="PRO_5021034641" evidence="2">
    <location>
        <begin position="35"/>
        <end position="515"/>
    </location>
</feature>
<comment type="caution">
    <text evidence="5">The sequence shown here is derived from an EMBL/GenBank/DDBJ whole genome shotgun (WGS) entry which is preliminary data.</text>
</comment>
<keyword evidence="1" id="KW-0812">Transmembrane</keyword>
<dbReference type="SUPFAM" id="SSF49879">
    <property type="entry name" value="SMAD/FHA domain"/>
    <property type="match status" value="1"/>
</dbReference>
<gene>
    <name evidence="5" type="ORF">C8D99_1293</name>
</gene>
<keyword evidence="1" id="KW-1133">Transmembrane helix</keyword>
<feature type="domain" description="VWFA" evidence="4">
    <location>
        <begin position="98"/>
        <end position="286"/>
    </location>
</feature>
<organism evidence="5 6">
    <name type="scientific">Aminivibrio pyruvatiphilus</name>
    <dbReference type="NCBI Taxonomy" id="1005740"/>
    <lineage>
        <taxon>Bacteria</taxon>
        <taxon>Thermotogati</taxon>
        <taxon>Synergistota</taxon>
        <taxon>Synergistia</taxon>
        <taxon>Synergistales</taxon>
        <taxon>Aminobacteriaceae</taxon>
        <taxon>Aminivibrio</taxon>
    </lineage>
</organism>